<name>A0A928Z2A9_9CYAN</name>
<dbReference type="InterPro" id="IPR003043">
    <property type="entry name" value="Uropor_MeTrfase_CS"/>
</dbReference>
<feature type="domain" description="Tetrapyrrole methylase" evidence="8">
    <location>
        <begin position="8"/>
        <end position="211"/>
    </location>
</feature>
<comment type="pathway">
    <text evidence="1">Cofactor biosynthesis; adenosylcobalamin biosynthesis.</text>
</comment>
<comment type="similarity">
    <text evidence="2 7">Belongs to the precorrin methyltransferase family.</text>
</comment>
<dbReference type="CDD" id="cd11645">
    <property type="entry name" value="Precorrin_2_C20_MT"/>
    <property type="match status" value="1"/>
</dbReference>
<evidence type="ECO:0000256" key="2">
    <source>
        <dbReference type="ARBA" id="ARBA00005879"/>
    </source>
</evidence>
<reference evidence="9" key="1">
    <citation type="submission" date="2020-10" db="EMBL/GenBank/DDBJ databases">
        <authorList>
            <person name="Castelo-Branco R."/>
            <person name="Eusebio N."/>
            <person name="Adriana R."/>
            <person name="Vieira A."/>
            <person name="Brugerolle De Fraissinette N."/>
            <person name="Rezende De Castro R."/>
            <person name="Schneider M.P."/>
            <person name="Vasconcelos V."/>
            <person name="Leao P.N."/>
        </authorList>
    </citation>
    <scope>NUCLEOTIDE SEQUENCE</scope>
    <source>
        <strain evidence="9">LEGE 11480</strain>
    </source>
</reference>
<protein>
    <submittedName>
        <fullName evidence="9">Precorrin-2 C(20)-methyltransferase</fullName>
        <ecNumber evidence="9">2.1.1.130</ecNumber>
    </submittedName>
</protein>
<dbReference type="PANTHER" id="PTHR43467:SF2">
    <property type="entry name" value="COBALT-PRECORRIN-2 C(20)-METHYLTRANSFERASE"/>
    <property type="match status" value="1"/>
</dbReference>
<evidence type="ECO:0000259" key="8">
    <source>
        <dbReference type="Pfam" id="PF00590"/>
    </source>
</evidence>
<keyword evidence="10" id="KW-1185">Reference proteome</keyword>
<proteinExistence type="inferred from homology"/>
<dbReference type="InterPro" id="IPR035996">
    <property type="entry name" value="4pyrrol_Methylase_sf"/>
</dbReference>
<comment type="caution">
    <text evidence="9">The sequence shown here is derived from an EMBL/GenBank/DDBJ whole genome shotgun (WGS) entry which is preliminary data.</text>
</comment>
<dbReference type="AlphaFoldDB" id="A0A928Z2A9"/>
<dbReference type="InterPro" id="IPR000878">
    <property type="entry name" value="4pyrrol_Mease"/>
</dbReference>
<keyword evidence="3" id="KW-0169">Cobalamin biosynthesis</keyword>
<organism evidence="9 10">
    <name type="scientific">Romeriopsis navalis LEGE 11480</name>
    <dbReference type="NCBI Taxonomy" id="2777977"/>
    <lineage>
        <taxon>Bacteria</taxon>
        <taxon>Bacillati</taxon>
        <taxon>Cyanobacteriota</taxon>
        <taxon>Cyanophyceae</taxon>
        <taxon>Leptolyngbyales</taxon>
        <taxon>Leptolyngbyaceae</taxon>
        <taxon>Romeriopsis</taxon>
        <taxon>Romeriopsis navalis</taxon>
    </lineage>
</organism>
<evidence type="ECO:0000313" key="9">
    <source>
        <dbReference type="EMBL" id="MBE9030211.1"/>
    </source>
</evidence>
<evidence type="ECO:0000256" key="3">
    <source>
        <dbReference type="ARBA" id="ARBA00022573"/>
    </source>
</evidence>
<keyword evidence="4 9" id="KW-0489">Methyltransferase</keyword>
<sequence>MTETKMGTLYGIGLGPGDPELLTLKGYRILQSVPIVAYPKSPDGRCISRSIVADYLKPEQTEIGMDFPFKLAESSQPKYDYWAGVLAEHLAAGQDIAVLCEGDPFFFGTFMYLFNRLSPQFPTEIIPGVSSVMASASMLRTPLTYRNDVFTVLSGILPAEKLTKQLQHTDAAVVMKLGRNFEKVRNVLKDVGLIDRALFVERATTDRQRIVPILEVDPAEVPYFSIIVIPSEWDWAKG</sequence>
<evidence type="ECO:0000313" key="10">
    <source>
        <dbReference type="Proteomes" id="UP000625316"/>
    </source>
</evidence>
<dbReference type="GO" id="GO:0009236">
    <property type="term" value="P:cobalamin biosynthetic process"/>
    <property type="evidence" value="ECO:0007669"/>
    <property type="project" value="UniProtKB-UniRule"/>
</dbReference>
<dbReference type="EC" id="2.1.1.130" evidence="9"/>
<keyword evidence="6" id="KW-0949">S-adenosyl-L-methionine</keyword>
<dbReference type="PANTHER" id="PTHR43467">
    <property type="entry name" value="COBALT-PRECORRIN-2 C(20)-METHYLTRANSFERASE"/>
    <property type="match status" value="1"/>
</dbReference>
<dbReference type="RefSeq" id="WP_264325038.1">
    <property type="nucleotide sequence ID" value="NZ_JADEXQ010000031.1"/>
</dbReference>
<dbReference type="InterPro" id="IPR014777">
    <property type="entry name" value="4pyrrole_Mease_sub1"/>
</dbReference>
<dbReference type="NCBIfam" id="TIGR01467">
    <property type="entry name" value="cobI_cbiL"/>
    <property type="match status" value="1"/>
</dbReference>
<dbReference type="PROSITE" id="PS00839">
    <property type="entry name" value="SUMT_1"/>
    <property type="match status" value="1"/>
</dbReference>
<evidence type="ECO:0000256" key="1">
    <source>
        <dbReference type="ARBA" id="ARBA00004953"/>
    </source>
</evidence>
<dbReference type="PIRSF" id="PIRSF036427">
    <property type="entry name" value="Precrrn-2_mtase"/>
    <property type="match status" value="1"/>
</dbReference>
<dbReference type="InterPro" id="IPR014776">
    <property type="entry name" value="4pyrrole_Mease_sub2"/>
</dbReference>
<dbReference type="EMBL" id="JADEXQ010000031">
    <property type="protein sequence ID" value="MBE9030211.1"/>
    <property type="molecule type" value="Genomic_DNA"/>
</dbReference>
<evidence type="ECO:0000256" key="5">
    <source>
        <dbReference type="ARBA" id="ARBA00022679"/>
    </source>
</evidence>
<dbReference type="InterPro" id="IPR012382">
    <property type="entry name" value="CobI/CbiL"/>
</dbReference>
<dbReference type="SUPFAM" id="SSF53790">
    <property type="entry name" value="Tetrapyrrole methylase"/>
    <property type="match status" value="1"/>
</dbReference>
<gene>
    <name evidence="9" type="primary">cobI</name>
    <name evidence="9" type="ORF">IQ266_10765</name>
</gene>
<evidence type="ECO:0000256" key="4">
    <source>
        <dbReference type="ARBA" id="ARBA00022603"/>
    </source>
</evidence>
<dbReference type="InterPro" id="IPR006364">
    <property type="entry name" value="CobI/CbiL/CobIJ_dom"/>
</dbReference>
<dbReference type="Gene3D" id="3.40.1010.10">
    <property type="entry name" value="Cobalt-precorrin-4 Transmethylase, Domain 1"/>
    <property type="match status" value="1"/>
</dbReference>
<dbReference type="Pfam" id="PF00590">
    <property type="entry name" value="TP_methylase"/>
    <property type="match status" value="1"/>
</dbReference>
<evidence type="ECO:0000256" key="7">
    <source>
        <dbReference type="PIRNR" id="PIRNR036427"/>
    </source>
</evidence>
<dbReference type="GO" id="GO:0030788">
    <property type="term" value="F:precorrin-2 C20-methyltransferase activity"/>
    <property type="evidence" value="ECO:0007669"/>
    <property type="project" value="UniProtKB-EC"/>
</dbReference>
<keyword evidence="5 9" id="KW-0808">Transferase</keyword>
<dbReference type="GO" id="GO:0032259">
    <property type="term" value="P:methylation"/>
    <property type="evidence" value="ECO:0007669"/>
    <property type="project" value="UniProtKB-KW"/>
</dbReference>
<dbReference type="Gene3D" id="3.30.950.10">
    <property type="entry name" value="Methyltransferase, Cobalt-precorrin-4 Transmethylase, Domain 2"/>
    <property type="match status" value="1"/>
</dbReference>
<accession>A0A928Z2A9</accession>
<dbReference type="Proteomes" id="UP000625316">
    <property type="component" value="Unassembled WGS sequence"/>
</dbReference>
<evidence type="ECO:0000256" key="6">
    <source>
        <dbReference type="ARBA" id="ARBA00022691"/>
    </source>
</evidence>